<evidence type="ECO:0000256" key="1">
    <source>
        <dbReference type="SAM" id="Phobius"/>
    </source>
</evidence>
<feature type="transmembrane region" description="Helical" evidence="1">
    <location>
        <begin position="51"/>
        <end position="72"/>
    </location>
</feature>
<dbReference type="Proteomes" id="UP000053681">
    <property type="component" value="Unassembled WGS sequence"/>
</dbReference>
<reference evidence="2 3" key="1">
    <citation type="submission" date="2015-11" db="EMBL/GenBank/DDBJ databases">
        <title>Bacillus caseinolyticus sp nov.</title>
        <authorList>
            <person name="Dastager S.G."/>
            <person name="Mawlankar R."/>
        </authorList>
    </citation>
    <scope>NUCLEOTIDE SEQUENCE [LARGE SCALE GENOMIC DNA]</scope>
    <source>
        <strain evidence="2 3">SGD-V-76</strain>
    </source>
</reference>
<dbReference type="AlphaFoldDB" id="A0A0V8J5I3"/>
<evidence type="ECO:0000313" key="2">
    <source>
        <dbReference type="EMBL" id="KSU82187.1"/>
    </source>
</evidence>
<evidence type="ECO:0000313" key="3">
    <source>
        <dbReference type="Proteomes" id="UP000053681"/>
    </source>
</evidence>
<keyword evidence="1" id="KW-0472">Membrane</keyword>
<gene>
    <name evidence="2" type="ORF">AS180_21290</name>
</gene>
<keyword evidence="1" id="KW-1133">Transmembrane helix</keyword>
<proteinExistence type="predicted"/>
<protein>
    <submittedName>
        <fullName evidence="2">Uncharacterized protein</fullName>
    </submittedName>
</protein>
<comment type="caution">
    <text evidence="2">The sequence shown here is derived from an EMBL/GenBank/DDBJ whole genome shotgun (WGS) entry which is preliminary data.</text>
</comment>
<keyword evidence="1" id="KW-0812">Transmembrane</keyword>
<sequence length="267" mass="31246">MENVVNIMNRIFNFYREHLLIVLFTVGVALIMLLLQMVFSDVNAEFGLSLIPNFIADMIGILISSYIIAVLLQRSEEKKTKEKVYKMLGRKHLTMVDIMAQKYVHFITKNPCSVKGDESIAHQDLIEQVRNVRENISQYVQDDFLRKNVKVLAIGQAGNYKSIFDMFEEQMWSHQQFCHHFKHEMKNLLNLFISKYISVLPDDLREILFSIEDLMESGAFVTPLDHGINMQMNNVDFKKEDFINILVELGTEILSLMEYFKEFEQKT</sequence>
<name>A0A0V8J5I3_9BACI</name>
<feature type="transmembrane region" description="Helical" evidence="1">
    <location>
        <begin position="20"/>
        <end position="39"/>
    </location>
</feature>
<organism evidence="2 3">
    <name type="scientific">Priestia veravalensis</name>
    <dbReference type="NCBI Taxonomy" id="1414648"/>
    <lineage>
        <taxon>Bacteria</taxon>
        <taxon>Bacillati</taxon>
        <taxon>Bacillota</taxon>
        <taxon>Bacilli</taxon>
        <taxon>Bacillales</taxon>
        <taxon>Bacillaceae</taxon>
        <taxon>Priestia</taxon>
    </lineage>
</organism>
<dbReference type="EMBL" id="LNQP01000154">
    <property type="protein sequence ID" value="KSU82187.1"/>
    <property type="molecule type" value="Genomic_DNA"/>
</dbReference>
<accession>A0A0V8J5I3</accession>
<keyword evidence="3" id="KW-1185">Reference proteome</keyword>